<dbReference type="AlphaFoldDB" id="A0A563W0B4"/>
<dbReference type="CDD" id="cd02440">
    <property type="entry name" value="AdoMet_MTases"/>
    <property type="match status" value="1"/>
</dbReference>
<keyword evidence="3" id="KW-0489">Methyltransferase</keyword>
<dbReference type="Pfam" id="PF03848">
    <property type="entry name" value="TehB"/>
    <property type="match status" value="1"/>
</dbReference>
<dbReference type="InterPro" id="IPR015392">
    <property type="entry name" value="TehB/YeaR-like_dom"/>
</dbReference>
<feature type="domain" description="Tellurite resistance methyltransferase TehB-like" evidence="1">
    <location>
        <begin position="92"/>
        <end position="285"/>
    </location>
</feature>
<keyword evidence="3" id="KW-0808">Transferase</keyword>
<feature type="domain" description="TehB/YeaR-like" evidence="2">
    <location>
        <begin position="11"/>
        <end position="90"/>
    </location>
</feature>
<keyword evidence="4" id="KW-1185">Reference proteome</keyword>
<dbReference type="EC" id="2.1.1.-" evidence="3"/>
<dbReference type="Pfam" id="PF09313">
    <property type="entry name" value="TehB-like"/>
    <property type="match status" value="1"/>
</dbReference>
<evidence type="ECO:0000259" key="2">
    <source>
        <dbReference type="Pfam" id="PF09313"/>
    </source>
</evidence>
<evidence type="ECO:0000259" key="1">
    <source>
        <dbReference type="Pfam" id="PF03848"/>
    </source>
</evidence>
<organism evidence="3 4">
    <name type="scientific">Hyella patelloides LEGE 07179</name>
    <dbReference type="NCBI Taxonomy" id="945734"/>
    <lineage>
        <taxon>Bacteria</taxon>
        <taxon>Bacillati</taxon>
        <taxon>Cyanobacteriota</taxon>
        <taxon>Cyanophyceae</taxon>
        <taxon>Pleurocapsales</taxon>
        <taxon>Hyellaceae</taxon>
        <taxon>Hyella</taxon>
    </lineage>
</organism>
<protein>
    <submittedName>
        <fullName evidence="3">Putative S-adenosyl-L-methionine-dependent methyltransferase TehB</fullName>
        <ecNumber evidence="3">2.1.1.-</ecNumber>
    </submittedName>
</protein>
<name>A0A563W0B4_9CYAN</name>
<evidence type="ECO:0000313" key="3">
    <source>
        <dbReference type="EMBL" id="VEP17100.1"/>
    </source>
</evidence>
<dbReference type="SUPFAM" id="SSF53335">
    <property type="entry name" value="S-adenosyl-L-methionine-dependent methyltransferases"/>
    <property type="match status" value="1"/>
</dbReference>
<dbReference type="GO" id="GO:0046690">
    <property type="term" value="P:response to tellurium ion"/>
    <property type="evidence" value="ECO:0007669"/>
    <property type="project" value="InterPro"/>
</dbReference>
<dbReference type="NCBIfam" id="TIGR00477">
    <property type="entry name" value="tehB"/>
    <property type="match status" value="1"/>
</dbReference>
<dbReference type="PIRSF" id="PIRSF005215">
    <property type="entry name" value="TehB"/>
    <property type="match status" value="1"/>
</dbReference>
<dbReference type="EMBL" id="CAACVJ010000501">
    <property type="protein sequence ID" value="VEP17100.1"/>
    <property type="molecule type" value="Genomic_DNA"/>
</dbReference>
<dbReference type="GO" id="GO:0005737">
    <property type="term" value="C:cytoplasm"/>
    <property type="evidence" value="ECO:0007669"/>
    <property type="project" value="InterPro"/>
</dbReference>
<reference evidence="3 4" key="1">
    <citation type="submission" date="2019-01" db="EMBL/GenBank/DDBJ databases">
        <authorList>
            <person name="Brito A."/>
        </authorList>
    </citation>
    <scope>NUCLEOTIDE SEQUENCE [LARGE SCALE GENOMIC DNA]</scope>
    <source>
        <strain evidence="3">1</strain>
    </source>
</reference>
<gene>
    <name evidence="3" type="primary">tehB</name>
    <name evidence="3" type="ORF">H1P_550011</name>
</gene>
<dbReference type="NCBIfam" id="NF008992">
    <property type="entry name" value="PRK12335.1"/>
    <property type="match status" value="1"/>
</dbReference>
<accession>A0A563W0B4</accession>
<dbReference type="InterPro" id="IPR004537">
    <property type="entry name" value="Tellurite-R_MeTrfase_TehB"/>
</dbReference>
<dbReference type="GO" id="GO:0008757">
    <property type="term" value="F:S-adenosylmethionine-dependent methyltransferase activity"/>
    <property type="evidence" value="ECO:0007669"/>
    <property type="project" value="InterPro"/>
</dbReference>
<dbReference type="Proteomes" id="UP000320055">
    <property type="component" value="Unassembled WGS sequence"/>
</dbReference>
<dbReference type="Gene3D" id="2.60.120.10">
    <property type="entry name" value="Jelly Rolls"/>
    <property type="match status" value="1"/>
</dbReference>
<dbReference type="NCBIfam" id="NF008405">
    <property type="entry name" value="PRK11207.1"/>
    <property type="match status" value="1"/>
</dbReference>
<dbReference type="PANTHER" id="PTHR43861">
    <property type="entry name" value="TRANS-ACONITATE 2-METHYLTRANSFERASE-RELATED"/>
    <property type="match status" value="1"/>
</dbReference>
<dbReference type="InterPro" id="IPR014431">
    <property type="entry name" value="Tellurite-R_TehB-2"/>
</dbReference>
<evidence type="ECO:0000313" key="4">
    <source>
        <dbReference type="Proteomes" id="UP000320055"/>
    </source>
</evidence>
<dbReference type="Gene3D" id="3.40.50.150">
    <property type="entry name" value="Vaccinia Virus protein VP39"/>
    <property type="match status" value="1"/>
</dbReference>
<dbReference type="InterPro" id="IPR014710">
    <property type="entry name" value="RmlC-like_jellyroll"/>
</dbReference>
<dbReference type="GO" id="GO:0032259">
    <property type="term" value="P:methylation"/>
    <property type="evidence" value="ECO:0007669"/>
    <property type="project" value="UniProtKB-KW"/>
</dbReference>
<sequence length="288" mass="32917">MMDSKLVKYQTLPIWTKDTLPRSFQEKHHTKQGTWAKLTILEGELKYYALDENGNVQSTDICSTENSPPFIEPQAWHKVKPLGDNLRCFLEFYCLAEHYYQKKYHLSAPHSEVLHILKYIQSGDALDLGCGRGRNSILLQTSGFNVTALDKSEAAIGKLQEIIDAEEQCQGLHAKVYDIQTASIENHYDLIISTVVFQFLQSVSISSVIQNIQEHTLPGGYNLIVAPVSTNDNPCPIEFPFTFAENELKNYYHLWKICKYNEELGVFHRMDEKGHPYQAKFATLIAQK</sequence>
<dbReference type="InterPro" id="IPR029063">
    <property type="entry name" value="SAM-dependent_MTases_sf"/>
</dbReference>
<proteinExistence type="predicted"/>
<dbReference type="SUPFAM" id="SSF51197">
    <property type="entry name" value="Clavaminate synthase-like"/>
    <property type="match status" value="1"/>
</dbReference>
<dbReference type="InterPro" id="IPR015985">
    <property type="entry name" value="TehB-like_dom"/>
</dbReference>